<evidence type="ECO:0000256" key="1">
    <source>
        <dbReference type="SAM" id="MobiDB-lite"/>
    </source>
</evidence>
<name>A0ABR1QD27_9PEZI</name>
<sequence>MENGRQHYHAQAVDAIDTSLSMCPITAGTNTPGTILIAIRDEDSEDPVSHGGNAPDTLHQDSKRTNHISPRFIVLALTTSTRRRMTRVSHWVHALACLDPSGIDTSKGDVGVGIGRLKSKSRFEVPQLTSLGGLGWLRLHGRRWKGRWWLPAAVPLRHLRILLFEILHAQGLALWRADLERRWRVALHVALLPAKRVREGLLLLHAPERRRRDGRALAGVVLGAHGPAIGWNLAVTALGGSVLRERLLGQGWQRHIGRGAIGPLTPQAAGPQGWPWLGWGAEWPVFASAIIASRRLTVLIVSGRLTAAIVRGRLTVTVVSG</sequence>
<gene>
    <name evidence="2" type="ORF">PG986_007603</name>
</gene>
<dbReference type="GeneID" id="92076887"/>
<protein>
    <submittedName>
        <fullName evidence="2">Uncharacterized protein</fullName>
    </submittedName>
</protein>
<keyword evidence="3" id="KW-1185">Reference proteome</keyword>
<evidence type="ECO:0000313" key="2">
    <source>
        <dbReference type="EMBL" id="KAK7951875.1"/>
    </source>
</evidence>
<accession>A0ABR1QD27</accession>
<comment type="caution">
    <text evidence="2">The sequence shown here is derived from an EMBL/GenBank/DDBJ whole genome shotgun (WGS) entry which is preliminary data.</text>
</comment>
<proteinExistence type="predicted"/>
<organism evidence="2 3">
    <name type="scientific">Apiospora aurea</name>
    <dbReference type="NCBI Taxonomy" id="335848"/>
    <lineage>
        <taxon>Eukaryota</taxon>
        <taxon>Fungi</taxon>
        <taxon>Dikarya</taxon>
        <taxon>Ascomycota</taxon>
        <taxon>Pezizomycotina</taxon>
        <taxon>Sordariomycetes</taxon>
        <taxon>Xylariomycetidae</taxon>
        <taxon>Amphisphaeriales</taxon>
        <taxon>Apiosporaceae</taxon>
        <taxon>Apiospora</taxon>
    </lineage>
</organism>
<dbReference type="EMBL" id="JAQQWE010000005">
    <property type="protein sequence ID" value="KAK7951875.1"/>
    <property type="molecule type" value="Genomic_DNA"/>
</dbReference>
<evidence type="ECO:0000313" key="3">
    <source>
        <dbReference type="Proteomes" id="UP001391051"/>
    </source>
</evidence>
<dbReference type="RefSeq" id="XP_066699937.1">
    <property type="nucleotide sequence ID" value="XM_066843825.1"/>
</dbReference>
<feature type="region of interest" description="Disordered" evidence="1">
    <location>
        <begin position="43"/>
        <end position="62"/>
    </location>
</feature>
<dbReference type="Proteomes" id="UP001391051">
    <property type="component" value="Unassembled WGS sequence"/>
</dbReference>
<reference evidence="2 3" key="1">
    <citation type="submission" date="2023-01" db="EMBL/GenBank/DDBJ databases">
        <title>Analysis of 21 Apiospora genomes using comparative genomics revels a genus with tremendous synthesis potential of carbohydrate active enzymes and secondary metabolites.</title>
        <authorList>
            <person name="Sorensen T."/>
        </authorList>
    </citation>
    <scope>NUCLEOTIDE SEQUENCE [LARGE SCALE GENOMIC DNA]</scope>
    <source>
        <strain evidence="2 3">CBS 24483</strain>
    </source>
</reference>